<dbReference type="InterPro" id="IPR053141">
    <property type="entry name" value="Mycobact_SerProt_Inhib_Rv3364c"/>
</dbReference>
<keyword evidence="3" id="KW-1185">Reference proteome</keyword>
<dbReference type="Gene3D" id="3.30.450.30">
    <property type="entry name" value="Dynein light chain 2a, cytoplasmic"/>
    <property type="match status" value="1"/>
</dbReference>
<dbReference type="SMART" id="SM00960">
    <property type="entry name" value="Robl_LC7"/>
    <property type="match status" value="1"/>
</dbReference>
<dbReference type="Pfam" id="PF03259">
    <property type="entry name" value="Robl_LC7"/>
    <property type="match status" value="1"/>
</dbReference>
<dbReference type="EMBL" id="BAAALD010000103">
    <property type="protein sequence ID" value="GAA1117209.1"/>
    <property type="molecule type" value="Genomic_DNA"/>
</dbReference>
<name>A0ABP4EQW3_9ACTN</name>
<evidence type="ECO:0000313" key="2">
    <source>
        <dbReference type="EMBL" id="GAA1117209.1"/>
    </source>
</evidence>
<dbReference type="PANTHER" id="PTHR36222:SF1">
    <property type="entry name" value="SERINE PROTEASE INHIBITOR RV3364C"/>
    <property type="match status" value="1"/>
</dbReference>
<dbReference type="SUPFAM" id="SSF103196">
    <property type="entry name" value="Roadblock/LC7 domain"/>
    <property type="match status" value="1"/>
</dbReference>
<protein>
    <submittedName>
        <fullName evidence="2">Roadblock/LC7 domain-containing protein</fullName>
    </submittedName>
</protein>
<feature type="domain" description="Roadblock/LAMTOR2" evidence="1">
    <location>
        <begin position="8"/>
        <end position="99"/>
    </location>
</feature>
<evidence type="ECO:0000259" key="1">
    <source>
        <dbReference type="SMART" id="SM00960"/>
    </source>
</evidence>
<dbReference type="RefSeq" id="WP_344627443.1">
    <property type="nucleotide sequence ID" value="NZ_BAAALD010000103.1"/>
</dbReference>
<dbReference type="PANTHER" id="PTHR36222">
    <property type="entry name" value="SERINE PROTEASE INHIBITOR RV3364C"/>
    <property type="match status" value="1"/>
</dbReference>
<gene>
    <name evidence="2" type="ORF">GCM10009663_66630</name>
</gene>
<proteinExistence type="predicted"/>
<organism evidence="2 3">
    <name type="scientific">Kitasatospora arboriphila</name>
    <dbReference type="NCBI Taxonomy" id="258052"/>
    <lineage>
        <taxon>Bacteria</taxon>
        <taxon>Bacillati</taxon>
        <taxon>Actinomycetota</taxon>
        <taxon>Actinomycetes</taxon>
        <taxon>Kitasatosporales</taxon>
        <taxon>Streptomycetaceae</taxon>
        <taxon>Kitasatospora</taxon>
    </lineage>
</organism>
<dbReference type="InterPro" id="IPR004942">
    <property type="entry name" value="Roadblock/LAMTOR2_dom"/>
</dbReference>
<comment type="caution">
    <text evidence="2">The sequence shown here is derived from an EMBL/GenBank/DDBJ whole genome shotgun (WGS) entry which is preliminary data.</text>
</comment>
<accession>A0ABP4EQW3</accession>
<evidence type="ECO:0000313" key="3">
    <source>
        <dbReference type="Proteomes" id="UP001499987"/>
    </source>
</evidence>
<reference evidence="3" key="1">
    <citation type="journal article" date="2019" name="Int. J. Syst. Evol. Microbiol.">
        <title>The Global Catalogue of Microorganisms (GCM) 10K type strain sequencing project: providing services to taxonomists for standard genome sequencing and annotation.</title>
        <authorList>
            <consortium name="The Broad Institute Genomics Platform"/>
            <consortium name="The Broad Institute Genome Sequencing Center for Infectious Disease"/>
            <person name="Wu L."/>
            <person name="Ma J."/>
        </authorList>
    </citation>
    <scope>NUCLEOTIDE SEQUENCE [LARGE SCALE GENOMIC DNA]</scope>
    <source>
        <strain evidence="3">JCM 13002</strain>
    </source>
</reference>
<sequence length="137" mass="14022">MTTNPDLGWLLADIVAVPEVRHAVVVSNDGLEIGRSAKIGRDDAERLAAACSGLQSLARGVAQGFGGPGSATRQIVVEYGGGYLFIVAAGAGAHLAVVTGEAVDAGLVAYQMQVMVERIGTHLTSPPRIEQAAGDAR</sequence>
<dbReference type="Proteomes" id="UP001499987">
    <property type="component" value="Unassembled WGS sequence"/>
</dbReference>